<evidence type="ECO:0000256" key="15">
    <source>
        <dbReference type="SAM" id="Phobius"/>
    </source>
</evidence>
<feature type="compositionally biased region" description="Acidic residues" evidence="14">
    <location>
        <begin position="703"/>
        <end position="729"/>
    </location>
</feature>
<dbReference type="InterPro" id="IPR036950">
    <property type="entry name" value="PBP_transglycosylase"/>
</dbReference>
<dbReference type="InterPro" id="IPR023346">
    <property type="entry name" value="Lysozyme-like_dom_sf"/>
</dbReference>
<feature type="transmembrane region" description="Helical" evidence="15">
    <location>
        <begin position="41"/>
        <end position="62"/>
    </location>
</feature>
<evidence type="ECO:0000313" key="18">
    <source>
        <dbReference type="EMBL" id="NED95489.1"/>
    </source>
</evidence>
<dbReference type="Gene3D" id="3.40.710.10">
    <property type="entry name" value="DD-peptidase/beta-lactamase superfamily"/>
    <property type="match status" value="1"/>
</dbReference>
<evidence type="ECO:0000256" key="5">
    <source>
        <dbReference type="ARBA" id="ARBA00022676"/>
    </source>
</evidence>
<organism evidence="18 19">
    <name type="scientific">Phytoactinopolyspora alkaliphila</name>
    <dbReference type="NCBI Taxonomy" id="1783498"/>
    <lineage>
        <taxon>Bacteria</taxon>
        <taxon>Bacillati</taxon>
        <taxon>Actinomycetota</taxon>
        <taxon>Actinomycetes</taxon>
        <taxon>Jiangellales</taxon>
        <taxon>Jiangellaceae</taxon>
        <taxon>Phytoactinopolyspora</taxon>
    </lineage>
</organism>
<evidence type="ECO:0000256" key="11">
    <source>
        <dbReference type="ARBA" id="ARBA00023316"/>
    </source>
</evidence>
<evidence type="ECO:0000256" key="7">
    <source>
        <dbReference type="ARBA" id="ARBA00022801"/>
    </source>
</evidence>
<gene>
    <name evidence="18" type="ORF">G1H11_09200</name>
</gene>
<evidence type="ECO:0000256" key="3">
    <source>
        <dbReference type="ARBA" id="ARBA00022645"/>
    </source>
</evidence>
<dbReference type="Pfam" id="PF00905">
    <property type="entry name" value="Transpeptidase"/>
    <property type="match status" value="1"/>
</dbReference>
<feature type="compositionally biased region" description="Low complexity" evidence="14">
    <location>
        <begin position="693"/>
        <end position="702"/>
    </location>
</feature>
<evidence type="ECO:0000256" key="1">
    <source>
        <dbReference type="ARBA" id="ARBA00007090"/>
    </source>
</evidence>
<keyword evidence="15" id="KW-0472">Membrane</keyword>
<dbReference type="Gene3D" id="1.10.3810.10">
    <property type="entry name" value="Biosynthetic peptidoglycan transglycosylase-like"/>
    <property type="match status" value="1"/>
</dbReference>
<dbReference type="GO" id="GO:0009252">
    <property type="term" value="P:peptidoglycan biosynthetic process"/>
    <property type="evidence" value="ECO:0007669"/>
    <property type="project" value="UniProtKB-KW"/>
</dbReference>
<comment type="caution">
    <text evidence="18">The sequence shown here is derived from an EMBL/GenBank/DDBJ whole genome shotgun (WGS) entry which is preliminary data.</text>
</comment>
<evidence type="ECO:0000259" key="16">
    <source>
        <dbReference type="Pfam" id="PF00905"/>
    </source>
</evidence>
<dbReference type="EMBL" id="JAAGOB010000004">
    <property type="protein sequence ID" value="NED95489.1"/>
    <property type="molecule type" value="Genomic_DNA"/>
</dbReference>
<feature type="region of interest" description="Disordered" evidence="14">
    <location>
        <begin position="1"/>
        <end position="26"/>
    </location>
</feature>
<evidence type="ECO:0000313" key="19">
    <source>
        <dbReference type="Proteomes" id="UP000469185"/>
    </source>
</evidence>
<keyword evidence="15" id="KW-1133">Transmembrane helix</keyword>
<dbReference type="SUPFAM" id="SSF56601">
    <property type="entry name" value="beta-lactamase/transpeptidase-like"/>
    <property type="match status" value="1"/>
</dbReference>
<dbReference type="PANTHER" id="PTHR32282">
    <property type="entry name" value="BINDING PROTEIN TRANSPEPTIDASE, PUTATIVE-RELATED"/>
    <property type="match status" value="1"/>
</dbReference>
<dbReference type="AlphaFoldDB" id="A0A6N9YKU1"/>
<proteinExistence type="inferred from homology"/>
<dbReference type="GO" id="GO:0008658">
    <property type="term" value="F:penicillin binding"/>
    <property type="evidence" value="ECO:0007669"/>
    <property type="project" value="InterPro"/>
</dbReference>
<accession>A0A6N9YKU1</accession>
<dbReference type="InterPro" id="IPR001264">
    <property type="entry name" value="Glyco_trans_51"/>
</dbReference>
<feature type="domain" description="Penicillin-binding protein transpeptidase" evidence="16">
    <location>
        <begin position="358"/>
        <end position="594"/>
    </location>
</feature>
<dbReference type="GO" id="GO:0071555">
    <property type="term" value="P:cell wall organization"/>
    <property type="evidence" value="ECO:0007669"/>
    <property type="project" value="UniProtKB-KW"/>
</dbReference>
<dbReference type="GO" id="GO:0008360">
    <property type="term" value="P:regulation of cell shape"/>
    <property type="evidence" value="ECO:0007669"/>
    <property type="project" value="UniProtKB-KW"/>
</dbReference>
<feature type="domain" description="Glycosyl transferase family 51" evidence="17">
    <location>
        <begin position="88"/>
        <end position="264"/>
    </location>
</feature>
<dbReference type="GO" id="GO:0009002">
    <property type="term" value="F:serine-type D-Ala-D-Ala carboxypeptidase activity"/>
    <property type="evidence" value="ECO:0007669"/>
    <property type="project" value="UniProtKB-EC"/>
</dbReference>
<evidence type="ECO:0000256" key="10">
    <source>
        <dbReference type="ARBA" id="ARBA00023268"/>
    </source>
</evidence>
<dbReference type="FunFam" id="1.10.3810.10:FF:000001">
    <property type="entry name" value="Penicillin-binding protein 1A"/>
    <property type="match status" value="1"/>
</dbReference>
<dbReference type="GO" id="GO:0030288">
    <property type="term" value="C:outer membrane-bounded periplasmic space"/>
    <property type="evidence" value="ECO:0007669"/>
    <property type="project" value="TreeGrafter"/>
</dbReference>
<feature type="region of interest" description="Disordered" evidence="14">
    <location>
        <begin position="653"/>
        <end position="776"/>
    </location>
</feature>
<name>A0A6N9YKU1_9ACTN</name>
<keyword evidence="15" id="KW-0812">Transmembrane</keyword>
<keyword evidence="6" id="KW-0808">Transferase</keyword>
<evidence type="ECO:0000256" key="2">
    <source>
        <dbReference type="ARBA" id="ARBA00007739"/>
    </source>
</evidence>
<protein>
    <submittedName>
        <fullName evidence="18">Penicillin-binding protein</fullName>
    </submittedName>
</protein>
<keyword evidence="9" id="KW-0573">Peptidoglycan synthesis</keyword>
<evidence type="ECO:0000256" key="6">
    <source>
        <dbReference type="ARBA" id="ARBA00022679"/>
    </source>
</evidence>
<keyword evidence="3" id="KW-0121">Carboxypeptidase</keyword>
<comment type="similarity">
    <text evidence="2">In the N-terminal section; belongs to the glycosyltransferase 51 family.</text>
</comment>
<reference evidence="18 19" key="1">
    <citation type="submission" date="2020-02" db="EMBL/GenBank/DDBJ databases">
        <authorList>
            <person name="Li X.-J."/>
            <person name="Feng X.-M."/>
        </authorList>
    </citation>
    <scope>NUCLEOTIDE SEQUENCE [LARGE SCALE GENOMIC DNA]</scope>
    <source>
        <strain evidence="18 19">CGMCC 4.7225</strain>
    </source>
</reference>
<evidence type="ECO:0000256" key="4">
    <source>
        <dbReference type="ARBA" id="ARBA00022670"/>
    </source>
</evidence>
<dbReference type="SUPFAM" id="SSF53955">
    <property type="entry name" value="Lysozyme-like"/>
    <property type="match status" value="1"/>
</dbReference>
<sequence>MTDEGQHTNRRGGGSRRRYAAHGKKAAKGKRRWRKFFGIKAFFLYFLGFAFAGILGIGIVYARTDIPEPNDFARSETTIVYWSDGETELGRFSAENRESVDLSQIPQHVRDAVLAAEDRNFYSNPGFDVRGIARAGRNFITSGGNIDGGGSTITQQYVKNYYLVQDQTWKRKISELFVSIKIDQQLEKDDILASYLNTIFLGRNVYGVQTASRSYFGKPVSDMTLEEGAALAAILNSPHRHDPTLGPENTKRFEARFRYVLDGMVTMGVLDAATAAAAEPPEVLPEARNNRYGGPNGYLLKQVERELLAAGVDEAQIKTGGLRVVTTFDKDAQAAAIKAVEEERPTEDADGVRIGLAAVRPGDGAVVAMYGGEDAVDQPFNDAVDGKQQAGSAFKPFTLAAALEDGISLESRYAGNSPFDPPELGPPVNNQNDADYGEFVDLLESTERSVNTAFVDLTMQIGPSKVVDALIRAGVPENAQDLESNARVTLGIGKVSTVEMAEIYATLAAGGRQTDWYTVRKVTDRGGNILHEAEPDPKTVFSADIVADVTYAMTQVVDGENGTGKAARDLDRPSAGKTGTHEELTAWYAGFTPQLATAVSFIRGEGEEAGTKSLKGVGGQSSFPGGAYPARIWTAFMKAAMEGQDVVEFPQPAEVGEPVNPTPTPTPTLTRTPTPTPTPDETDPPRPPDDGDPSGNQNGNENSGDDGGDDDTGDTDGDEDGTDSGDGDEWGGNQNGNQNGNQSGDDDGTDAGTDDGADSGTDDGTDEGDDESGDWG</sequence>
<evidence type="ECO:0000256" key="13">
    <source>
        <dbReference type="ARBA" id="ARBA00049902"/>
    </source>
</evidence>
<keyword evidence="19" id="KW-1185">Reference proteome</keyword>
<comment type="catalytic activity">
    <reaction evidence="13">
        <text>[GlcNAc-(1-&gt;4)-Mur2Ac(oyl-L-Ala-gamma-D-Glu-L-Lys-D-Ala-D-Ala)](n)-di-trans,octa-cis-undecaprenyl diphosphate + beta-D-GlcNAc-(1-&gt;4)-Mur2Ac(oyl-L-Ala-gamma-D-Glu-L-Lys-D-Ala-D-Ala)-di-trans,octa-cis-undecaprenyl diphosphate = [GlcNAc-(1-&gt;4)-Mur2Ac(oyl-L-Ala-gamma-D-Glu-L-Lys-D-Ala-D-Ala)](n+1)-di-trans,octa-cis-undecaprenyl diphosphate + di-trans,octa-cis-undecaprenyl diphosphate + H(+)</text>
        <dbReference type="Rhea" id="RHEA:23708"/>
        <dbReference type="Rhea" id="RHEA-COMP:9602"/>
        <dbReference type="Rhea" id="RHEA-COMP:9603"/>
        <dbReference type="ChEBI" id="CHEBI:15378"/>
        <dbReference type="ChEBI" id="CHEBI:58405"/>
        <dbReference type="ChEBI" id="CHEBI:60033"/>
        <dbReference type="ChEBI" id="CHEBI:78435"/>
        <dbReference type="EC" id="2.4.99.28"/>
    </reaction>
</comment>
<dbReference type="Proteomes" id="UP000469185">
    <property type="component" value="Unassembled WGS sequence"/>
</dbReference>
<comment type="catalytic activity">
    <reaction evidence="12">
        <text>Preferential cleavage: (Ac)2-L-Lys-D-Ala-|-D-Ala. Also transpeptidation of peptidyl-alanyl moieties that are N-acyl substituents of D-alanine.</text>
        <dbReference type="EC" id="3.4.16.4"/>
    </reaction>
</comment>
<dbReference type="RefSeq" id="WP_163818261.1">
    <property type="nucleotide sequence ID" value="NZ_JAAGOB010000004.1"/>
</dbReference>
<dbReference type="InterPro" id="IPR001460">
    <property type="entry name" value="PCN-bd_Tpept"/>
</dbReference>
<keyword evidence="8" id="KW-0133">Cell shape</keyword>
<feature type="compositionally biased region" description="Basic residues" evidence="14">
    <location>
        <begin position="8"/>
        <end position="26"/>
    </location>
</feature>
<dbReference type="Pfam" id="PF00912">
    <property type="entry name" value="Transgly"/>
    <property type="match status" value="1"/>
</dbReference>
<dbReference type="InterPro" id="IPR050396">
    <property type="entry name" value="Glycosyltr_51/Transpeptidase"/>
</dbReference>
<evidence type="ECO:0000256" key="12">
    <source>
        <dbReference type="ARBA" id="ARBA00034000"/>
    </source>
</evidence>
<dbReference type="GO" id="GO:0008955">
    <property type="term" value="F:peptidoglycan glycosyltransferase activity"/>
    <property type="evidence" value="ECO:0007669"/>
    <property type="project" value="UniProtKB-EC"/>
</dbReference>
<evidence type="ECO:0000256" key="8">
    <source>
        <dbReference type="ARBA" id="ARBA00022960"/>
    </source>
</evidence>
<keyword evidence="4" id="KW-0645">Protease</keyword>
<evidence type="ECO:0000256" key="14">
    <source>
        <dbReference type="SAM" id="MobiDB-lite"/>
    </source>
</evidence>
<dbReference type="PANTHER" id="PTHR32282:SF34">
    <property type="entry name" value="PENICILLIN-BINDING PROTEIN 1A"/>
    <property type="match status" value="1"/>
</dbReference>
<evidence type="ECO:0000256" key="9">
    <source>
        <dbReference type="ARBA" id="ARBA00022984"/>
    </source>
</evidence>
<keyword evidence="5" id="KW-0328">Glycosyltransferase</keyword>
<keyword evidence="7" id="KW-0378">Hydrolase</keyword>
<dbReference type="InterPro" id="IPR012338">
    <property type="entry name" value="Beta-lactam/transpept-like"/>
</dbReference>
<comment type="similarity">
    <text evidence="1">In the C-terminal section; belongs to the transpeptidase family.</text>
</comment>
<keyword evidence="10" id="KW-0511">Multifunctional enzyme</keyword>
<keyword evidence="11" id="KW-0961">Cell wall biogenesis/degradation</keyword>
<evidence type="ECO:0000259" key="17">
    <source>
        <dbReference type="Pfam" id="PF00912"/>
    </source>
</evidence>
<feature type="compositionally biased region" description="Low complexity" evidence="14">
    <location>
        <begin position="731"/>
        <end position="743"/>
    </location>
</feature>
<feature type="compositionally biased region" description="Acidic residues" evidence="14">
    <location>
        <begin position="744"/>
        <end position="776"/>
    </location>
</feature>
<dbReference type="GO" id="GO:0006508">
    <property type="term" value="P:proteolysis"/>
    <property type="evidence" value="ECO:0007669"/>
    <property type="project" value="UniProtKB-KW"/>
</dbReference>